<evidence type="ECO:0000256" key="1">
    <source>
        <dbReference type="SAM" id="MobiDB-lite"/>
    </source>
</evidence>
<organism evidence="3 4">
    <name type="scientific">Rhizobium rosettiformans W3</name>
    <dbReference type="NCBI Taxonomy" id="538378"/>
    <lineage>
        <taxon>Bacteria</taxon>
        <taxon>Pseudomonadati</taxon>
        <taxon>Pseudomonadota</taxon>
        <taxon>Alphaproteobacteria</taxon>
        <taxon>Hyphomicrobiales</taxon>
        <taxon>Rhizobiaceae</taxon>
        <taxon>Rhizobium/Agrobacterium group</taxon>
        <taxon>Rhizobium</taxon>
    </lineage>
</organism>
<dbReference type="PROSITE" id="PS51318">
    <property type="entry name" value="TAT"/>
    <property type="match status" value="1"/>
</dbReference>
<evidence type="ECO:0000313" key="3">
    <source>
        <dbReference type="EMBL" id="THV32760.1"/>
    </source>
</evidence>
<dbReference type="InterPro" id="IPR029479">
    <property type="entry name" value="Nitroreductase"/>
</dbReference>
<feature type="domain" description="Nitroreductase" evidence="2">
    <location>
        <begin position="77"/>
        <end position="250"/>
    </location>
</feature>
<accession>A0A4S8PP56</accession>
<comment type="caution">
    <text evidence="3">The sequence shown here is derived from an EMBL/GenBank/DDBJ whole genome shotgun (WGS) entry which is preliminary data.</text>
</comment>
<evidence type="ECO:0000259" key="2">
    <source>
        <dbReference type="Pfam" id="PF00881"/>
    </source>
</evidence>
<protein>
    <submittedName>
        <fullName evidence="3">SagB/ThcOx family dehydrogenase</fullName>
    </submittedName>
</protein>
<name>A0A4S8PP56_9HYPH</name>
<gene>
    <name evidence="3" type="ORF">FAA86_19355</name>
</gene>
<dbReference type="AlphaFoldDB" id="A0A4S8PP56"/>
<dbReference type="Pfam" id="PF00881">
    <property type="entry name" value="Nitroreductase"/>
    <property type="match status" value="1"/>
</dbReference>
<dbReference type="Gene3D" id="3.40.109.10">
    <property type="entry name" value="NADH Oxidase"/>
    <property type="match status" value="1"/>
</dbReference>
<dbReference type="EMBL" id="STGU01000013">
    <property type="protein sequence ID" value="THV32760.1"/>
    <property type="molecule type" value="Genomic_DNA"/>
</dbReference>
<dbReference type="GO" id="GO:0016491">
    <property type="term" value="F:oxidoreductase activity"/>
    <property type="evidence" value="ECO:0007669"/>
    <property type="project" value="InterPro"/>
</dbReference>
<proteinExistence type="predicted"/>
<sequence>MADLSARSAVPTSSTPFHGSGHNKAPEKKRTDIMTRQLSRRLFLAGTSAAASAGIVGTANAQVASGGAATVSVQEALKQRRSTKRFGRGDVAREKVLEALWAANGVNRADGDGRTAPAWHGAKNVDIYVALEDGVSLYDPVANALNKVADTDIRADVSPTAFVRRAPVVLIYVSDAEKLAAAAGDLAKSAPEELVIAARVNSAIMAQNVYLFCAAEGLGTCLLGTVDREAIKTALKFPDHLSVTYIQPLGEIG</sequence>
<dbReference type="PANTHER" id="PTHR43745">
    <property type="entry name" value="NITROREDUCTASE MJ1384-RELATED"/>
    <property type="match status" value="1"/>
</dbReference>
<dbReference type="PANTHER" id="PTHR43745:SF2">
    <property type="entry name" value="NITROREDUCTASE MJ1384-RELATED"/>
    <property type="match status" value="1"/>
</dbReference>
<dbReference type="InterPro" id="IPR000415">
    <property type="entry name" value="Nitroreductase-like"/>
</dbReference>
<dbReference type="SUPFAM" id="SSF55469">
    <property type="entry name" value="FMN-dependent nitroreductase-like"/>
    <property type="match status" value="1"/>
</dbReference>
<dbReference type="InterPro" id="IPR052544">
    <property type="entry name" value="Bacteriocin_Proc_Enz"/>
</dbReference>
<evidence type="ECO:0000313" key="4">
    <source>
        <dbReference type="Proteomes" id="UP000307378"/>
    </source>
</evidence>
<dbReference type="Proteomes" id="UP000307378">
    <property type="component" value="Unassembled WGS sequence"/>
</dbReference>
<dbReference type="InterPro" id="IPR006311">
    <property type="entry name" value="TAT_signal"/>
</dbReference>
<reference evidence="3 4" key="1">
    <citation type="submission" date="2019-04" db="EMBL/GenBank/DDBJ databases">
        <title>genome sequence of strain W3.</title>
        <authorList>
            <person name="Gao J."/>
            <person name="Sun J."/>
        </authorList>
    </citation>
    <scope>NUCLEOTIDE SEQUENCE [LARGE SCALE GENOMIC DNA]</scope>
    <source>
        <strain evidence="3 4">W3</strain>
    </source>
</reference>
<feature type="region of interest" description="Disordered" evidence="1">
    <location>
        <begin position="1"/>
        <end position="30"/>
    </location>
</feature>